<evidence type="ECO:0000313" key="12">
    <source>
        <dbReference type="Proteomes" id="UP000326202"/>
    </source>
</evidence>
<keyword evidence="11" id="KW-0808">Transferase</keyword>
<dbReference type="SUPFAM" id="SSF55681">
    <property type="entry name" value="Class II aaRS and biotin synthetases"/>
    <property type="match status" value="1"/>
</dbReference>
<dbReference type="PANTHER" id="PTHR43707:SF1">
    <property type="entry name" value="HISTIDINE--TRNA LIGASE, MITOCHONDRIAL-RELATED"/>
    <property type="match status" value="1"/>
</dbReference>
<reference evidence="11 12" key="1">
    <citation type="submission" date="2019-08" db="EMBL/GenBank/DDBJ databases">
        <title>Hyperibacter terrae gen. nov., sp. nov. and Hyperibacter viscosus sp. nov., two new members in the family Rhodospirillaceae isolated from the rhizosphere of Hypericum perforatum.</title>
        <authorList>
            <person name="Noviana Z."/>
        </authorList>
    </citation>
    <scope>NUCLEOTIDE SEQUENCE [LARGE SCALE GENOMIC DNA]</scope>
    <source>
        <strain evidence="11 12">R5913</strain>
    </source>
</reference>
<evidence type="ECO:0000256" key="4">
    <source>
        <dbReference type="ARBA" id="ARBA00011496"/>
    </source>
</evidence>
<keyword evidence="11" id="KW-0328">Glycosyltransferase</keyword>
<evidence type="ECO:0000256" key="5">
    <source>
        <dbReference type="ARBA" id="ARBA00011738"/>
    </source>
</evidence>
<evidence type="ECO:0000259" key="10">
    <source>
        <dbReference type="PROSITE" id="PS50862"/>
    </source>
</evidence>
<gene>
    <name evidence="9 11" type="primary">hisZ</name>
    <name evidence="11" type="ORF">FRZ44_41050</name>
</gene>
<keyword evidence="7 9" id="KW-0963">Cytoplasm</keyword>
<dbReference type="GO" id="GO:0016757">
    <property type="term" value="F:glycosyltransferase activity"/>
    <property type="evidence" value="ECO:0007669"/>
    <property type="project" value="UniProtKB-KW"/>
</dbReference>
<evidence type="ECO:0000256" key="3">
    <source>
        <dbReference type="ARBA" id="ARBA00005539"/>
    </source>
</evidence>
<evidence type="ECO:0000313" key="11">
    <source>
        <dbReference type="EMBL" id="QEX18794.1"/>
    </source>
</evidence>
<accession>A0A5J6MMU6</accession>
<keyword evidence="9" id="KW-0028">Amino-acid biosynthesis</keyword>
<dbReference type="GO" id="GO:0006427">
    <property type="term" value="P:histidyl-tRNA aminoacylation"/>
    <property type="evidence" value="ECO:0007669"/>
    <property type="project" value="TreeGrafter"/>
</dbReference>
<evidence type="ECO:0000256" key="2">
    <source>
        <dbReference type="ARBA" id="ARBA00004667"/>
    </source>
</evidence>
<keyword evidence="12" id="KW-1185">Reference proteome</keyword>
<dbReference type="Pfam" id="PF13393">
    <property type="entry name" value="tRNA-synt_His"/>
    <property type="match status" value="1"/>
</dbReference>
<dbReference type="RefSeq" id="WP_151178917.1">
    <property type="nucleotide sequence ID" value="NZ_CP042906.1"/>
</dbReference>
<evidence type="ECO:0000256" key="9">
    <source>
        <dbReference type="HAMAP-Rule" id="MF_00125"/>
    </source>
</evidence>
<evidence type="ECO:0000256" key="1">
    <source>
        <dbReference type="ARBA" id="ARBA00004496"/>
    </source>
</evidence>
<dbReference type="Proteomes" id="UP000326202">
    <property type="component" value="Chromosome"/>
</dbReference>
<dbReference type="GO" id="GO:0000105">
    <property type="term" value="P:L-histidine biosynthetic process"/>
    <property type="evidence" value="ECO:0007669"/>
    <property type="project" value="UniProtKB-UniRule"/>
</dbReference>
<sequence length="390" mass="41540">MQASAENALLPTGLSDLLPPDAAFEAAVVDRLTALFAAQGYERIKPPLIEFETSLLAGAGAAMAEHTFRLMDPISHRMMGLRADMTPQVARIAATRLKNSPRPLRLSYAGQVLRVKGTELKPARQLGQVGIELIGAEGPAADAEVILLAAETLSALGLEGLTIDLNLPTLVPAAAQALGFRKTAIKSLVQALDRKDAAAVAGHAGRHAVLFQGLIGAAGPARRALAALQRLDLPPEAAEERRRLGEVVAHAFRALPRLHLTIDPAEHRGFEYYNGVGFSLFARGARNELGRGGRYVSGEGEPSTGFSLYLDSLIQALPAPAAARRILLPLGTARGAAAKLRREGWITIGALHATADMMDEAHRLHCSHVWQGGRARSVAKTSPRRRKTKA</sequence>
<comment type="function">
    <text evidence="8 9">Required for the first step of histidine biosynthesis. May allow the feedback regulation of ATP phosphoribosyltransferase activity by histidine.</text>
</comment>
<evidence type="ECO:0000256" key="7">
    <source>
        <dbReference type="ARBA" id="ARBA00022490"/>
    </source>
</evidence>
<comment type="subunit">
    <text evidence="5">Homodimer.</text>
</comment>
<dbReference type="OrthoDB" id="9769617at2"/>
<comment type="subunit">
    <text evidence="4 9">Heteromultimer composed of HisG and HisZ subunits.</text>
</comment>
<dbReference type="CDD" id="cd00773">
    <property type="entry name" value="HisRS-like_core"/>
    <property type="match status" value="1"/>
</dbReference>
<comment type="subcellular location">
    <subcellularLocation>
        <location evidence="1 9">Cytoplasm</location>
    </subcellularLocation>
</comment>
<dbReference type="AlphaFoldDB" id="A0A5J6MMU6"/>
<dbReference type="GO" id="GO:0004821">
    <property type="term" value="F:histidine-tRNA ligase activity"/>
    <property type="evidence" value="ECO:0007669"/>
    <property type="project" value="TreeGrafter"/>
</dbReference>
<protein>
    <recommendedName>
        <fullName evidence="6 9">ATP phosphoribosyltransferase regulatory subunit</fullName>
    </recommendedName>
</protein>
<dbReference type="InterPro" id="IPR004516">
    <property type="entry name" value="HisRS/HisZ"/>
</dbReference>
<dbReference type="InterPro" id="IPR004517">
    <property type="entry name" value="HisZ"/>
</dbReference>
<dbReference type="HAMAP" id="MF_00125">
    <property type="entry name" value="HisZ"/>
    <property type="match status" value="1"/>
</dbReference>
<name>A0A5J6MMU6_9PROT</name>
<dbReference type="PANTHER" id="PTHR43707">
    <property type="entry name" value="HISTIDYL-TRNA SYNTHETASE"/>
    <property type="match status" value="1"/>
</dbReference>
<organism evidence="11 12">
    <name type="scientific">Hypericibacter terrae</name>
    <dbReference type="NCBI Taxonomy" id="2602015"/>
    <lineage>
        <taxon>Bacteria</taxon>
        <taxon>Pseudomonadati</taxon>
        <taxon>Pseudomonadota</taxon>
        <taxon>Alphaproteobacteria</taxon>
        <taxon>Rhodospirillales</taxon>
        <taxon>Dongiaceae</taxon>
        <taxon>Hypericibacter</taxon>
    </lineage>
</organism>
<dbReference type="PROSITE" id="PS50862">
    <property type="entry name" value="AA_TRNA_LIGASE_II"/>
    <property type="match status" value="1"/>
</dbReference>
<dbReference type="KEGG" id="htq:FRZ44_41050"/>
<dbReference type="InterPro" id="IPR045864">
    <property type="entry name" value="aa-tRNA-synth_II/BPL/LPL"/>
</dbReference>
<dbReference type="GO" id="GO:0005737">
    <property type="term" value="C:cytoplasm"/>
    <property type="evidence" value="ECO:0007669"/>
    <property type="project" value="UniProtKB-SubCell"/>
</dbReference>
<comment type="pathway">
    <text evidence="2 9">Amino-acid biosynthesis; L-histidine biosynthesis; L-histidine from 5-phospho-alpha-D-ribose 1-diphosphate: step 1/9.</text>
</comment>
<dbReference type="InterPro" id="IPR006195">
    <property type="entry name" value="aa-tRNA-synth_II"/>
</dbReference>
<feature type="domain" description="Aminoacyl-transfer RNA synthetases class-II family profile" evidence="10">
    <location>
        <begin position="35"/>
        <end position="329"/>
    </location>
</feature>
<dbReference type="UniPathway" id="UPA00031">
    <property type="reaction ID" value="UER00006"/>
</dbReference>
<keyword evidence="9" id="KW-0368">Histidine biosynthesis</keyword>
<comment type="miscellaneous">
    <text evidence="9">This function is generally fulfilled by the C-terminal part of HisG, which is missing in some bacteria such as this one.</text>
</comment>
<evidence type="ECO:0000256" key="6">
    <source>
        <dbReference type="ARBA" id="ARBA00020397"/>
    </source>
</evidence>
<evidence type="ECO:0000256" key="8">
    <source>
        <dbReference type="ARBA" id="ARBA00025246"/>
    </source>
</evidence>
<comment type="similarity">
    <text evidence="3 9">Belongs to the class-II aminoacyl-tRNA synthetase family. HisZ subfamily.</text>
</comment>
<proteinExistence type="inferred from homology"/>
<dbReference type="Gene3D" id="3.30.930.10">
    <property type="entry name" value="Bira Bifunctional Protein, Domain 2"/>
    <property type="match status" value="1"/>
</dbReference>
<dbReference type="EMBL" id="CP042906">
    <property type="protein sequence ID" value="QEX18794.1"/>
    <property type="molecule type" value="Genomic_DNA"/>
</dbReference>
<dbReference type="InterPro" id="IPR041715">
    <property type="entry name" value="HisRS-like_core"/>
</dbReference>